<name>A0ABT6JB11_9GAMM</name>
<reference evidence="2 3" key="1">
    <citation type="submission" date="2023-04" db="EMBL/GenBank/DDBJ databases">
        <title>Luteimonas endophyticus RD2P54.</title>
        <authorList>
            <person name="Sun J.-Q."/>
        </authorList>
    </citation>
    <scope>NUCLEOTIDE SEQUENCE [LARGE SCALE GENOMIC DNA]</scope>
    <source>
        <strain evidence="2 3">RD2P54</strain>
    </source>
</reference>
<feature type="compositionally biased region" description="Low complexity" evidence="1">
    <location>
        <begin position="118"/>
        <end position="167"/>
    </location>
</feature>
<feature type="region of interest" description="Disordered" evidence="1">
    <location>
        <begin position="118"/>
        <end position="187"/>
    </location>
</feature>
<dbReference type="RefSeq" id="WP_280575062.1">
    <property type="nucleotide sequence ID" value="NZ_JARXRM010000036.1"/>
</dbReference>
<feature type="region of interest" description="Disordered" evidence="1">
    <location>
        <begin position="343"/>
        <end position="371"/>
    </location>
</feature>
<keyword evidence="3" id="KW-1185">Reference proteome</keyword>
<organism evidence="2 3">
    <name type="scientific">Luteimonas endophytica</name>
    <dbReference type="NCBI Taxonomy" id="3042023"/>
    <lineage>
        <taxon>Bacteria</taxon>
        <taxon>Pseudomonadati</taxon>
        <taxon>Pseudomonadota</taxon>
        <taxon>Gammaproteobacteria</taxon>
        <taxon>Lysobacterales</taxon>
        <taxon>Lysobacteraceae</taxon>
        <taxon>Luteimonas</taxon>
    </lineage>
</organism>
<proteinExistence type="predicted"/>
<comment type="caution">
    <text evidence="2">The sequence shown here is derived from an EMBL/GenBank/DDBJ whole genome shotgun (WGS) entry which is preliminary data.</text>
</comment>
<accession>A0ABT6JB11</accession>
<protein>
    <submittedName>
        <fullName evidence="2">Uncharacterized protein</fullName>
    </submittedName>
</protein>
<evidence type="ECO:0000313" key="3">
    <source>
        <dbReference type="Proteomes" id="UP001156940"/>
    </source>
</evidence>
<sequence>MALTIGFTSMDQATETALRAAFAEANAELHAHFSLVPETTADYVVIDMDSMYGPMGWLRLHAAGKQVVGLTASPRTQADFRLGRPFDTVMVIGLLREIAAKAGVDLAAEPAAIESAQAAPAAPEAAPAPVAAGPAPAIEPPGGKEAGEAAAQDPAEPAAPSVEAAPIAAPPPPPQPRPPPPARDPVLADWLQPGALAGRRRYRRGDGPTLWIDPAAREYHGPALLKPLAGYFEGTVREEDLERVDDPTWTAGTAAAGDAQPLSRLVWLGGLSAGKGELLPGNDPDGRYRLTKWSQTEREYPRHFRIATAMMRGPATLAEIAEASSTPLPEVADFINANLATGAAELVPEPTPEPETPARSGGFFGRLRRKP</sequence>
<dbReference type="EMBL" id="JARXRM010000036">
    <property type="protein sequence ID" value="MDH5823792.1"/>
    <property type="molecule type" value="Genomic_DNA"/>
</dbReference>
<gene>
    <name evidence="2" type="ORF">QFW77_12465</name>
</gene>
<feature type="compositionally biased region" description="Pro residues" evidence="1">
    <location>
        <begin position="168"/>
        <end position="183"/>
    </location>
</feature>
<evidence type="ECO:0000256" key="1">
    <source>
        <dbReference type="SAM" id="MobiDB-lite"/>
    </source>
</evidence>
<dbReference type="Proteomes" id="UP001156940">
    <property type="component" value="Unassembled WGS sequence"/>
</dbReference>
<evidence type="ECO:0000313" key="2">
    <source>
        <dbReference type="EMBL" id="MDH5823792.1"/>
    </source>
</evidence>